<dbReference type="InterPro" id="IPR001304">
    <property type="entry name" value="C-type_lectin-like"/>
</dbReference>
<protein>
    <recommendedName>
        <fullName evidence="1">C-type lectin domain-containing protein</fullName>
    </recommendedName>
</protein>
<dbReference type="PROSITE" id="PS50041">
    <property type="entry name" value="C_TYPE_LECTIN_2"/>
    <property type="match status" value="1"/>
</dbReference>
<dbReference type="SUPFAM" id="SSF56436">
    <property type="entry name" value="C-type lectin-like"/>
    <property type="match status" value="1"/>
</dbReference>
<sequence length="774" mass="85322">MDDHCSEGLICSKLIESKDGLCIFNSTLVSLLTKNNTKNITSLTDKPGINSIVDDGVIKIRTSADITLETILTHKGEGDIKNEKSIEFPSNFVETTTLEKINTTDFPLSVKDIVGEITMEFPSSSTTNTDDLSRITTKVSPTTEITTLPSLVTDITSEDRLLTLPAFLVINATKDTSSTMSPLSPATEIATEDLLSSFPSTLITEIASEETSPMSVTSLRIPTFSIIENTTKDTLSTFPSFPETEIINNTISTTFLSSDMTEIITKELSTFASSELEDNNKDEITKISPTTEITTLPSLVTEITSEDRSLILPPFLTINATKDTSSTMSPISPATEVTIEDLLSSFPSTLITEIASEETSPMSVTSLRIPTFSIIENTTKDTSFPETEIINNTISTTFFSSDMTEIITKEELSTFASSELEDNNKDEITKVSPTTEITTLPSLVTEITSEDRSLILPPFLTTNATKDTSSTMSPLSPTTEVTTEDLLSSFSSTLITEIASEETSTISVKSLRIPTFSVIENTTKDTLSTIPSFPETEIINNTISTTFLSSDMTEIITKEELSTFASSELEDSNKDEITDFSSFVTENSTVNKTTNEFVFTVMAENDNISETKEEVSTISNTHELSATTDLPEKNVSEIESSSKKHFEIVGVGSSYLSALINSSTTGLQNTTTFTSYLSSQSHCKFNNWCNNGWEFFRGRCYAQYPFWIGLSNDGNGWKWPDNTKLRYQLWGKNEPNIMYSCVFAETEKNGKYWYTNDCNRTITHNDIVGYVCQQ</sequence>
<dbReference type="AlphaFoldDB" id="A0A8J2M0U5"/>
<dbReference type="InterPro" id="IPR016186">
    <property type="entry name" value="C-type_lectin-like/link_sf"/>
</dbReference>
<evidence type="ECO:0000313" key="3">
    <source>
        <dbReference type="Proteomes" id="UP000746747"/>
    </source>
</evidence>
<proteinExistence type="predicted"/>
<comment type="caution">
    <text evidence="2">The sequence shown here is derived from an EMBL/GenBank/DDBJ whole genome shotgun (WGS) entry which is preliminary data.</text>
</comment>
<organism evidence="2 3">
    <name type="scientific">Cercopithifilaria johnstoni</name>
    <dbReference type="NCBI Taxonomy" id="2874296"/>
    <lineage>
        <taxon>Eukaryota</taxon>
        <taxon>Metazoa</taxon>
        <taxon>Ecdysozoa</taxon>
        <taxon>Nematoda</taxon>
        <taxon>Chromadorea</taxon>
        <taxon>Rhabditida</taxon>
        <taxon>Spirurina</taxon>
        <taxon>Spiruromorpha</taxon>
        <taxon>Filarioidea</taxon>
        <taxon>Onchocercidae</taxon>
        <taxon>Cercopithifilaria</taxon>
    </lineage>
</organism>
<dbReference type="Pfam" id="PF00059">
    <property type="entry name" value="Lectin_C"/>
    <property type="match status" value="1"/>
</dbReference>
<gene>
    <name evidence="2" type="ORF">CJOHNSTONI_LOCUS7055</name>
</gene>
<name>A0A8J2M0U5_9BILA</name>
<reference evidence="2" key="1">
    <citation type="submission" date="2021-09" db="EMBL/GenBank/DDBJ databases">
        <authorList>
            <consortium name="Pathogen Informatics"/>
        </authorList>
    </citation>
    <scope>NUCLEOTIDE SEQUENCE</scope>
</reference>
<dbReference type="Gene3D" id="3.10.100.10">
    <property type="entry name" value="Mannose-Binding Protein A, subunit A"/>
    <property type="match status" value="1"/>
</dbReference>
<evidence type="ECO:0000259" key="1">
    <source>
        <dbReference type="PROSITE" id="PS50041"/>
    </source>
</evidence>
<dbReference type="InterPro" id="IPR016187">
    <property type="entry name" value="CTDL_fold"/>
</dbReference>
<feature type="domain" description="C-type lectin" evidence="1">
    <location>
        <begin position="706"/>
        <end position="760"/>
    </location>
</feature>
<accession>A0A8J2M0U5</accession>
<keyword evidence="3" id="KW-1185">Reference proteome</keyword>
<dbReference type="EMBL" id="CAKAEH010001526">
    <property type="protein sequence ID" value="CAG9537212.1"/>
    <property type="molecule type" value="Genomic_DNA"/>
</dbReference>
<dbReference type="Proteomes" id="UP000746747">
    <property type="component" value="Unassembled WGS sequence"/>
</dbReference>
<evidence type="ECO:0000313" key="2">
    <source>
        <dbReference type="EMBL" id="CAG9537212.1"/>
    </source>
</evidence>
<dbReference type="CDD" id="cd00037">
    <property type="entry name" value="CLECT"/>
    <property type="match status" value="1"/>
</dbReference>
<dbReference type="OrthoDB" id="5877441at2759"/>